<evidence type="ECO:0000256" key="2">
    <source>
        <dbReference type="ARBA" id="ARBA00023002"/>
    </source>
</evidence>
<dbReference type="InterPro" id="IPR050411">
    <property type="entry name" value="AlphaKG_dependent_hydroxylases"/>
</dbReference>
<reference evidence="5" key="1">
    <citation type="submission" date="2020-08" db="EMBL/GenBank/DDBJ databases">
        <authorList>
            <person name="Hu Y."/>
            <person name="Nguyen S.V."/>
            <person name="Li F."/>
            <person name="Fanning S."/>
        </authorList>
    </citation>
    <scope>NUCLEOTIDE SEQUENCE</scope>
    <source>
        <strain evidence="5">SYSU D8009</strain>
    </source>
</reference>
<dbReference type="GO" id="GO:0017000">
    <property type="term" value="P:antibiotic biosynthetic process"/>
    <property type="evidence" value="ECO:0007669"/>
    <property type="project" value="UniProtKB-KW"/>
</dbReference>
<feature type="domain" description="TauD/TfdA-like" evidence="4">
    <location>
        <begin position="63"/>
        <end position="309"/>
    </location>
</feature>
<gene>
    <name evidence="5" type="ORF">H7965_03440</name>
</gene>
<comment type="cofactor">
    <cofactor evidence="1">
        <name>Fe(2+)</name>
        <dbReference type="ChEBI" id="CHEBI:29033"/>
    </cofactor>
</comment>
<dbReference type="PANTHER" id="PTHR10696:SF56">
    <property type="entry name" value="TAUD_TFDA-LIKE DOMAIN-CONTAINING PROTEIN"/>
    <property type="match status" value="1"/>
</dbReference>
<evidence type="ECO:0000259" key="4">
    <source>
        <dbReference type="Pfam" id="PF02668"/>
    </source>
</evidence>
<dbReference type="EMBL" id="JACOMF010000003">
    <property type="protein sequence ID" value="MBC4014367.1"/>
    <property type="molecule type" value="Genomic_DNA"/>
</dbReference>
<dbReference type="InterPro" id="IPR042098">
    <property type="entry name" value="TauD-like_sf"/>
</dbReference>
<comment type="caution">
    <text evidence="5">The sequence shown here is derived from an EMBL/GenBank/DDBJ whole genome shotgun (WGS) entry which is preliminary data.</text>
</comment>
<dbReference type="SUPFAM" id="SSF51197">
    <property type="entry name" value="Clavaminate synthase-like"/>
    <property type="match status" value="1"/>
</dbReference>
<sequence>MHTTTPFTGALAWTGATLPRDTGLLQLDPAAAEELEAAAALLADNPLPILALDPRDFALDACRALMRQAAALLADGPGFAIIDRLPVERLGPEVTTQLGWLLCRLVGRPVAQKWDGTMVYGVRDLGRPPGNGVRPDITNAEQNFHVDNSYNLCPPDHVALICLQVAKSGGVSGLVSFQAAHNAMRERHPELLPRLYRPFIFDRQREHAPGDVMTHRAPIFEWRDGRLLGRISRFQIINGHRLAGEPLDEEGQAALSAFDAILEDPALRFDFHFRPGQIQIVDNRALGHKRTGFEDWPEPERKRHLVRLWLRDRGRPFYNG</sequence>
<dbReference type="AlphaFoldDB" id="A0A9X0UBS0"/>
<dbReference type="InterPro" id="IPR003819">
    <property type="entry name" value="TauD/TfdA-like"/>
</dbReference>
<evidence type="ECO:0000256" key="3">
    <source>
        <dbReference type="ARBA" id="ARBA00023194"/>
    </source>
</evidence>
<dbReference type="Pfam" id="PF02668">
    <property type="entry name" value="TauD"/>
    <property type="match status" value="1"/>
</dbReference>
<dbReference type="RefSeq" id="WP_186769144.1">
    <property type="nucleotide sequence ID" value="NZ_JACOMF010000003.1"/>
</dbReference>
<proteinExistence type="predicted"/>
<dbReference type="Proteomes" id="UP000600101">
    <property type="component" value="Unassembled WGS sequence"/>
</dbReference>
<keyword evidence="3" id="KW-0045">Antibiotic biosynthesis</keyword>
<keyword evidence="6" id="KW-1185">Reference proteome</keyword>
<dbReference type="PANTHER" id="PTHR10696">
    <property type="entry name" value="GAMMA-BUTYROBETAINE HYDROXYLASE-RELATED"/>
    <property type="match status" value="1"/>
</dbReference>
<evidence type="ECO:0000313" key="5">
    <source>
        <dbReference type="EMBL" id="MBC4014367.1"/>
    </source>
</evidence>
<organism evidence="5 6">
    <name type="scientific">Siccirubricoccus deserti</name>
    <dbReference type="NCBI Taxonomy" id="2013562"/>
    <lineage>
        <taxon>Bacteria</taxon>
        <taxon>Pseudomonadati</taxon>
        <taxon>Pseudomonadota</taxon>
        <taxon>Alphaproteobacteria</taxon>
        <taxon>Acetobacterales</taxon>
        <taxon>Roseomonadaceae</taxon>
        <taxon>Siccirubricoccus</taxon>
    </lineage>
</organism>
<keyword evidence="2" id="KW-0560">Oxidoreductase</keyword>
<dbReference type="Gene3D" id="3.60.130.10">
    <property type="entry name" value="Clavaminate synthase-like"/>
    <property type="match status" value="1"/>
</dbReference>
<protein>
    <submittedName>
        <fullName evidence="5">TauD/TfdA family dioxygenase</fullName>
    </submittedName>
</protein>
<dbReference type="GO" id="GO:0016706">
    <property type="term" value="F:2-oxoglutarate-dependent dioxygenase activity"/>
    <property type="evidence" value="ECO:0007669"/>
    <property type="project" value="UniProtKB-ARBA"/>
</dbReference>
<evidence type="ECO:0000313" key="6">
    <source>
        <dbReference type="Proteomes" id="UP000600101"/>
    </source>
</evidence>
<name>A0A9X0UBS0_9PROT</name>
<accession>A0A9X0UBS0</accession>
<evidence type="ECO:0000256" key="1">
    <source>
        <dbReference type="ARBA" id="ARBA00001954"/>
    </source>
</evidence>
<keyword evidence="5" id="KW-0223">Dioxygenase</keyword>